<sequence>MKMAAQESLQATKTEPIGLQSPASTEKPQNSSVNTMPLE</sequence>
<gene>
    <name evidence="2" type="ORF">Ahy_B03g065159</name>
</gene>
<dbReference type="AlphaFoldDB" id="A0A445A113"/>
<protein>
    <submittedName>
        <fullName evidence="2">Uncharacterized protein</fullName>
    </submittedName>
</protein>
<dbReference type="Proteomes" id="UP000289738">
    <property type="component" value="Chromosome B03"/>
</dbReference>
<evidence type="ECO:0000256" key="1">
    <source>
        <dbReference type="SAM" id="MobiDB-lite"/>
    </source>
</evidence>
<feature type="compositionally biased region" description="Polar residues" evidence="1">
    <location>
        <begin position="21"/>
        <end position="39"/>
    </location>
</feature>
<organism evidence="2 3">
    <name type="scientific">Arachis hypogaea</name>
    <name type="common">Peanut</name>
    <dbReference type="NCBI Taxonomy" id="3818"/>
    <lineage>
        <taxon>Eukaryota</taxon>
        <taxon>Viridiplantae</taxon>
        <taxon>Streptophyta</taxon>
        <taxon>Embryophyta</taxon>
        <taxon>Tracheophyta</taxon>
        <taxon>Spermatophyta</taxon>
        <taxon>Magnoliopsida</taxon>
        <taxon>eudicotyledons</taxon>
        <taxon>Gunneridae</taxon>
        <taxon>Pentapetalae</taxon>
        <taxon>rosids</taxon>
        <taxon>fabids</taxon>
        <taxon>Fabales</taxon>
        <taxon>Fabaceae</taxon>
        <taxon>Papilionoideae</taxon>
        <taxon>50 kb inversion clade</taxon>
        <taxon>dalbergioids sensu lato</taxon>
        <taxon>Dalbergieae</taxon>
        <taxon>Pterocarpus clade</taxon>
        <taxon>Arachis</taxon>
    </lineage>
</organism>
<evidence type="ECO:0000313" key="2">
    <source>
        <dbReference type="EMBL" id="RYR20072.1"/>
    </source>
</evidence>
<proteinExistence type="predicted"/>
<keyword evidence="3" id="KW-1185">Reference proteome</keyword>
<name>A0A445A113_ARAHY</name>
<dbReference type="EMBL" id="SDMP01000013">
    <property type="protein sequence ID" value="RYR20072.1"/>
    <property type="molecule type" value="Genomic_DNA"/>
</dbReference>
<reference evidence="2 3" key="1">
    <citation type="submission" date="2019-01" db="EMBL/GenBank/DDBJ databases">
        <title>Sequencing of cultivated peanut Arachis hypogaea provides insights into genome evolution and oil improvement.</title>
        <authorList>
            <person name="Chen X."/>
        </authorList>
    </citation>
    <scope>NUCLEOTIDE SEQUENCE [LARGE SCALE GENOMIC DNA]</scope>
    <source>
        <strain evidence="3">cv. Fuhuasheng</strain>
        <tissue evidence="2">Leaves</tissue>
    </source>
</reference>
<feature type="region of interest" description="Disordered" evidence="1">
    <location>
        <begin position="1"/>
        <end position="39"/>
    </location>
</feature>
<accession>A0A445A113</accession>
<comment type="caution">
    <text evidence="2">The sequence shown here is derived from an EMBL/GenBank/DDBJ whole genome shotgun (WGS) entry which is preliminary data.</text>
</comment>
<evidence type="ECO:0000313" key="3">
    <source>
        <dbReference type="Proteomes" id="UP000289738"/>
    </source>
</evidence>